<dbReference type="AlphaFoldDB" id="A0A3B0ZRU0"/>
<keyword evidence="1" id="KW-0175">Coiled coil</keyword>
<evidence type="ECO:0000313" key="2">
    <source>
        <dbReference type="EMBL" id="VAW90152.1"/>
    </source>
</evidence>
<organism evidence="2">
    <name type="scientific">hydrothermal vent metagenome</name>
    <dbReference type="NCBI Taxonomy" id="652676"/>
    <lineage>
        <taxon>unclassified sequences</taxon>
        <taxon>metagenomes</taxon>
        <taxon>ecological metagenomes</taxon>
    </lineage>
</organism>
<name>A0A3B0ZRU0_9ZZZZ</name>
<gene>
    <name evidence="2" type="ORF">MNBD_GAMMA18-1949</name>
</gene>
<feature type="coiled-coil region" evidence="1">
    <location>
        <begin position="26"/>
        <end position="53"/>
    </location>
</feature>
<dbReference type="EMBL" id="UOFP01000310">
    <property type="protein sequence ID" value="VAW90152.1"/>
    <property type="molecule type" value="Genomic_DNA"/>
</dbReference>
<reference evidence="2" key="1">
    <citation type="submission" date="2018-06" db="EMBL/GenBank/DDBJ databases">
        <authorList>
            <person name="Zhirakovskaya E."/>
        </authorList>
    </citation>
    <scope>NUCLEOTIDE SEQUENCE</scope>
</reference>
<sequence length="72" mass="8298">MSKNWVVPDIPEKQQTPAVKALLTLLEQVITHNQKLSEEVEHLKDEINILKGEKRRPTFKPRAIAALLRLCE</sequence>
<proteinExistence type="predicted"/>
<protein>
    <submittedName>
        <fullName evidence="2">Uncharacterized protein</fullName>
    </submittedName>
</protein>
<accession>A0A3B0ZRU0</accession>
<evidence type="ECO:0000256" key="1">
    <source>
        <dbReference type="SAM" id="Coils"/>
    </source>
</evidence>